<dbReference type="FunFam" id="3.10.20.30:FF:000020">
    <property type="entry name" value="Xanthine dehydrogenase iron-sulfur subunit"/>
    <property type="match status" value="1"/>
</dbReference>
<evidence type="ECO:0000256" key="2">
    <source>
        <dbReference type="ARBA" id="ARBA00022723"/>
    </source>
</evidence>
<dbReference type="InterPro" id="IPR006311">
    <property type="entry name" value="TAT_signal"/>
</dbReference>
<dbReference type="PROSITE" id="PS51318">
    <property type="entry name" value="TAT"/>
    <property type="match status" value="1"/>
</dbReference>
<organism evidence="8 9">
    <name type="scientific">Hymenobacter metallilatus</name>
    <dbReference type="NCBI Taxonomy" id="2493666"/>
    <lineage>
        <taxon>Bacteria</taxon>
        <taxon>Pseudomonadati</taxon>
        <taxon>Bacteroidota</taxon>
        <taxon>Cytophagia</taxon>
        <taxon>Cytophagales</taxon>
        <taxon>Hymenobacteraceae</taxon>
        <taxon>Hymenobacter</taxon>
    </lineage>
</organism>
<dbReference type="SUPFAM" id="SSF54292">
    <property type="entry name" value="2Fe-2S ferredoxin-like"/>
    <property type="match status" value="1"/>
</dbReference>
<dbReference type="InterPro" id="IPR006058">
    <property type="entry name" value="2Fe2S_fd_BS"/>
</dbReference>
<dbReference type="InterPro" id="IPR001041">
    <property type="entry name" value="2Fe-2S_ferredoxin-type"/>
</dbReference>
<keyword evidence="1" id="KW-0001">2Fe-2S</keyword>
<dbReference type="GO" id="GO:0046872">
    <property type="term" value="F:metal ion binding"/>
    <property type="evidence" value="ECO:0007669"/>
    <property type="project" value="UniProtKB-KW"/>
</dbReference>
<evidence type="ECO:0000259" key="7">
    <source>
        <dbReference type="PROSITE" id="PS51085"/>
    </source>
</evidence>
<dbReference type="InterPro" id="IPR002888">
    <property type="entry name" value="2Fe-2S-bd"/>
</dbReference>
<dbReference type="Pfam" id="PF01799">
    <property type="entry name" value="Fer2_2"/>
    <property type="match status" value="1"/>
</dbReference>
<feature type="region of interest" description="Disordered" evidence="6">
    <location>
        <begin position="1"/>
        <end position="25"/>
    </location>
</feature>
<name>A0A428JC70_9BACT</name>
<dbReference type="PANTHER" id="PTHR45331">
    <property type="entry name" value="OXIDOREDUCTASE, IRON-SULPHUR BINDING SUBUNIT-RELATED-RELATED"/>
    <property type="match status" value="1"/>
</dbReference>
<evidence type="ECO:0000256" key="6">
    <source>
        <dbReference type="SAM" id="MobiDB-lite"/>
    </source>
</evidence>
<dbReference type="RefSeq" id="WP_125432705.1">
    <property type="nucleotide sequence ID" value="NZ_RWIS01000012.1"/>
</dbReference>
<dbReference type="Pfam" id="PF00111">
    <property type="entry name" value="Fer2"/>
    <property type="match status" value="1"/>
</dbReference>
<dbReference type="InterPro" id="IPR036010">
    <property type="entry name" value="2Fe-2S_ferredoxin-like_sf"/>
</dbReference>
<keyword evidence="4" id="KW-0408">Iron</keyword>
<protein>
    <submittedName>
        <fullName evidence="8">2Fe-2S iron-sulfur cluster binding domain-containing protein</fullName>
    </submittedName>
</protein>
<sequence length="212" mass="22512">MATASSPESLDGPQPTPRPEDGTRRSFMKQAGGILGLALAPPIVSQAERLAAYSKTVEGVSTLRLNVNGAVRTVQAEPRVTLLDALREYLDLTGTKKGCDHGQCGACTVLVDGKRINSCLTLAVMHQGKQITTIEGLAQGDKLHPMQEAFLKHDGFQCGYCTPGQILSGVACVQEGHATTDEQCREWMSGNLCRCGAYPNIVAAVREVAGKS</sequence>
<dbReference type="Gene3D" id="1.10.150.120">
    <property type="entry name" value="[2Fe-2S]-binding domain"/>
    <property type="match status" value="1"/>
</dbReference>
<dbReference type="PROSITE" id="PS00197">
    <property type="entry name" value="2FE2S_FER_1"/>
    <property type="match status" value="1"/>
</dbReference>
<dbReference type="AlphaFoldDB" id="A0A428JC70"/>
<dbReference type="GO" id="GO:0051537">
    <property type="term" value="F:2 iron, 2 sulfur cluster binding"/>
    <property type="evidence" value="ECO:0007669"/>
    <property type="project" value="UniProtKB-KW"/>
</dbReference>
<dbReference type="InterPro" id="IPR036884">
    <property type="entry name" value="2Fe-2S-bd_dom_sf"/>
</dbReference>
<keyword evidence="3" id="KW-0560">Oxidoreductase</keyword>
<dbReference type="InterPro" id="IPR012675">
    <property type="entry name" value="Beta-grasp_dom_sf"/>
</dbReference>
<evidence type="ECO:0000256" key="1">
    <source>
        <dbReference type="ARBA" id="ARBA00022714"/>
    </source>
</evidence>
<keyword evidence="9" id="KW-1185">Reference proteome</keyword>
<dbReference type="SUPFAM" id="SSF47741">
    <property type="entry name" value="CO dehydrogenase ISP C-domain like"/>
    <property type="match status" value="1"/>
</dbReference>
<dbReference type="Proteomes" id="UP000280066">
    <property type="component" value="Unassembled WGS sequence"/>
</dbReference>
<dbReference type="PROSITE" id="PS51085">
    <property type="entry name" value="2FE2S_FER_2"/>
    <property type="match status" value="1"/>
</dbReference>
<evidence type="ECO:0000256" key="3">
    <source>
        <dbReference type="ARBA" id="ARBA00023002"/>
    </source>
</evidence>
<evidence type="ECO:0000256" key="4">
    <source>
        <dbReference type="ARBA" id="ARBA00023004"/>
    </source>
</evidence>
<proteinExistence type="predicted"/>
<dbReference type="CDD" id="cd00207">
    <property type="entry name" value="fer2"/>
    <property type="match status" value="1"/>
</dbReference>
<evidence type="ECO:0000313" key="9">
    <source>
        <dbReference type="Proteomes" id="UP000280066"/>
    </source>
</evidence>
<dbReference type="InterPro" id="IPR052914">
    <property type="entry name" value="Aldehyde_Oxdr_Iron-Sulfur"/>
</dbReference>
<reference evidence="8 9" key="1">
    <citation type="submission" date="2018-12" db="EMBL/GenBank/DDBJ databases">
        <authorList>
            <person name="Feng G."/>
            <person name="Zhu H."/>
        </authorList>
    </citation>
    <scope>NUCLEOTIDE SEQUENCE [LARGE SCALE GENOMIC DNA]</scope>
    <source>
        <strain evidence="8 9">9PBR-2</strain>
    </source>
</reference>
<dbReference type="FunFam" id="1.10.150.120:FF:000003">
    <property type="entry name" value="Carbon monoxide dehydrogenase, small subunit"/>
    <property type="match status" value="1"/>
</dbReference>
<dbReference type="GO" id="GO:0016903">
    <property type="term" value="F:oxidoreductase activity, acting on the aldehyde or oxo group of donors"/>
    <property type="evidence" value="ECO:0007669"/>
    <property type="project" value="TreeGrafter"/>
</dbReference>
<dbReference type="Gene3D" id="3.10.20.30">
    <property type="match status" value="1"/>
</dbReference>
<keyword evidence="5" id="KW-0411">Iron-sulfur</keyword>
<keyword evidence="2" id="KW-0479">Metal-binding</keyword>
<gene>
    <name evidence="8" type="ORF">EI290_16665</name>
</gene>
<comment type="caution">
    <text evidence="8">The sequence shown here is derived from an EMBL/GenBank/DDBJ whole genome shotgun (WGS) entry which is preliminary data.</text>
</comment>
<dbReference type="PANTHER" id="PTHR45331:SF2">
    <property type="entry name" value="OXIDOREDUCTASE WITH IRON-SULFUR SUBUNIT"/>
    <property type="match status" value="1"/>
</dbReference>
<dbReference type="EMBL" id="RWIS01000012">
    <property type="protein sequence ID" value="RSK29505.1"/>
    <property type="molecule type" value="Genomic_DNA"/>
</dbReference>
<accession>A0A428JC70</accession>
<dbReference type="OrthoDB" id="9796880at2"/>
<feature type="domain" description="2Fe-2S ferredoxin-type" evidence="7">
    <location>
        <begin position="61"/>
        <end position="137"/>
    </location>
</feature>
<evidence type="ECO:0000313" key="8">
    <source>
        <dbReference type="EMBL" id="RSK29505.1"/>
    </source>
</evidence>
<evidence type="ECO:0000256" key="5">
    <source>
        <dbReference type="ARBA" id="ARBA00023014"/>
    </source>
</evidence>